<dbReference type="EC" id="3.2.1.21" evidence="3"/>
<dbReference type="InterPro" id="IPR036962">
    <property type="entry name" value="Glyco_hydro_3_N_sf"/>
</dbReference>
<dbReference type="InterPro" id="IPR002772">
    <property type="entry name" value="Glyco_hydro_3_C"/>
</dbReference>
<keyword evidence="5 7" id="KW-0378">Hydrolase</keyword>
<proteinExistence type="inferred from homology"/>
<evidence type="ECO:0000313" key="10">
    <source>
        <dbReference type="Proteomes" id="UP000708576"/>
    </source>
</evidence>
<dbReference type="Gene3D" id="3.40.50.1700">
    <property type="entry name" value="Glycoside hydrolase family 3 C-terminal domain"/>
    <property type="match status" value="1"/>
</dbReference>
<dbReference type="InterPro" id="IPR013783">
    <property type="entry name" value="Ig-like_fold"/>
</dbReference>
<name>A0ABS5JYE2_9BACT</name>
<dbReference type="Gene3D" id="3.20.20.300">
    <property type="entry name" value="Glycoside hydrolase, family 3, N-terminal domain"/>
    <property type="match status" value="1"/>
</dbReference>
<organism evidence="9 10">
    <name type="scientific">Carboxylicivirga linearis</name>
    <dbReference type="NCBI Taxonomy" id="1628157"/>
    <lineage>
        <taxon>Bacteria</taxon>
        <taxon>Pseudomonadati</taxon>
        <taxon>Bacteroidota</taxon>
        <taxon>Bacteroidia</taxon>
        <taxon>Marinilabiliales</taxon>
        <taxon>Marinilabiliaceae</taxon>
        <taxon>Carboxylicivirga</taxon>
    </lineage>
</organism>
<dbReference type="Gene3D" id="2.60.40.10">
    <property type="entry name" value="Immunoglobulins"/>
    <property type="match status" value="1"/>
</dbReference>
<protein>
    <recommendedName>
        <fullName evidence="3">beta-glucosidase</fullName>
        <ecNumber evidence="3">3.2.1.21</ecNumber>
    </recommendedName>
</protein>
<evidence type="ECO:0000256" key="6">
    <source>
        <dbReference type="ARBA" id="ARBA00023295"/>
    </source>
</evidence>
<dbReference type="GO" id="GO:0008422">
    <property type="term" value="F:beta-glucosidase activity"/>
    <property type="evidence" value="ECO:0007669"/>
    <property type="project" value="UniProtKB-EC"/>
</dbReference>
<evidence type="ECO:0000256" key="5">
    <source>
        <dbReference type="ARBA" id="ARBA00022801"/>
    </source>
</evidence>
<dbReference type="EMBL" id="JAGUCO010000016">
    <property type="protein sequence ID" value="MBS2099908.1"/>
    <property type="molecule type" value="Genomic_DNA"/>
</dbReference>
<dbReference type="Pfam" id="PF01915">
    <property type="entry name" value="Glyco_hydro_3_C"/>
    <property type="match status" value="1"/>
</dbReference>
<evidence type="ECO:0000256" key="2">
    <source>
        <dbReference type="ARBA" id="ARBA00005336"/>
    </source>
</evidence>
<dbReference type="Proteomes" id="UP000708576">
    <property type="component" value="Unassembled WGS sequence"/>
</dbReference>
<dbReference type="InterPro" id="IPR001764">
    <property type="entry name" value="Glyco_hydro_3_N"/>
</dbReference>
<keyword evidence="4" id="KW-0732">Signal</keyword>
<dbReference type="SUPFAM" id="SSF51445">
    <property type="entry name" value="(Trans)glycosidases"/>
    <property type="match status" value="1"/>
</dbReference>
<gene>
    <name evidence="9" type="primary">bglX</name>
    <name evidence="9" type="ORF">KEM10_16590</name>
</gene>
<accession>A0ABS5JYE2</accession>
<dbReference type="InterPro" id="IPR036881">
    <property type="entry name" value="Glyco_hydro_3_C_sf"/>
</dbReference>
<dbReference type="Pfam" id="PF14310">
    <property type="entry name" value="Fn3-like"/>
    <property type="match status" value="1"/>
</dbReference>
<reference evidence="9 10" key="1">
    <citation type="journal article" date="2015" name="Int. J. Syst. Evol. Microbiol.">
        <title>Carboxylicivirga linearis sp. nov., isolated from a sea cucumber culture pond.</title>
        <authorList>
            <person name="Wang F.Q."/>
            <person name="Zhou Y.X."/>
            <person name="Lin X.Z."/>
            <person name="Chen G.J."/>
            <person name="Du Z.J."/>
        </authorList>
    </citation>
    <scope>NUCLEOTIDE SEQUENCE [LARGE SCALE GENOMIC DNA]</scope>
    <source>
        <strain evidence="9 10">FB218</strain>
    </source>
</reference>
<dbReference type="SMART" id="SM01217">
    <property type="entry name" value="Fn3_like"/>
    <property type="match status" value="1"/>
</dbReference>
<dbReference type="PANTHER" id="PTHR30620">
    <property type="entry name" value="PERIPLASMIC BETA-GLUCOSIDASE-RELATED"/>
    <property type="match status" value="1"/>
</dbReference>
<evidence type="ECO:0000256" key="1">
    <source>
        <dbReference type="ARBA" id="ARBA00000448"/>
    </source>
</evidence>
<dbReference type="InterPro" id="IPR026891">
    <property type="entry name" value="Fn3-like"/>
</dbReference>
<comment type="caution">
    <text evidence="9">The sequence shown here is derived from an EMBL/GenBank/DDBJ whole genome shotgun (WGS) entry which is preliminary data.</text>
</comment>
<dbReference type="PRINTS" id="PR00133">
    <property type="entry name" value="GLHYDRLASE3"/>
</dbReference>
<keyword evidence="6 7" id="KW-0326">Glycosidase</keyword>
<comment type="catalytic activity">
    <reaction evidence="1">
        <text>Hydrolysis of terminal, non-reducing beta-D-glucosyl residues with release of beta-D-glucose.</text>
        <dbReference type="EC" id="3.2.1.21"/>
    </reaction>
</comment>
<sequence length="747" mass="81374">MLLLLNACSSSSGSNSEEERFVEALLGKMTLEEKIGQMNQRTGQWEMTGPAPKNNNSQQLLEDLKNGHVGSMLNVVGAEATRKAQQLVVDNSRLGIPLIFGYDVVHGHQTMFPIPLGEAASWDPELAMLSASVAAKEAAATGLQWTFAPMVDVGRDARWGRVMEGAGEDAYLGSAFAKARVEGFQGSDLSNENTIAACAKHFAGYAFSESGRDYNAVEIGGESLHNVVLPPFKAASDAGVATFMNSFNTIDGMPATASSYLQRTLLKGQWGFDGFVVSDWNSIGEMIQHGAAADLKEAALRAVKGGSDMDMEAHAYLAYLKELVESGEVDVKYIDDAVRRILRIKYRLGLFDDPYKYCNDEREKNNLLTDEHKEAARKVARESMVLLRNEKQILPIDEAVKSIAVIGPLADDKDSPLGNWRAQAISNSAVSLLEGVKSAVGTGIKVNYAKGCDLVTGDRTFGNILNFNNDDRSAFKEAVRAAKKSDVVLLAIGEDAYQSGEGRSQTDITLSGLQNELFEAIYKVNKNVVVVLMTGRPVVIPELAEKAPAILETWHAGSEAGNAIADVLFGKYNPSGKLPMTFPRNVGQVPIYYNHKNTGRPVGDDMGNLWSRYTDSPNTPLYPFGYGLSYTSFMYSNLHLDKNEISTGDEVKVMVTVTNSGKVKGKEVIQLYIRDEVATYARPVKELKGFKKVELAPGESKEVSFTLGKDELGYFHPNGAYVLESGKFKIMVGGNSIETIDTTFTMN</sequence>
<evidence type="ECO:0000256" key="7">
    <source>
        <dbReference type="RuleBase" id="RU361161"/>
    </source>
</evidence>
<evidence type="ECO:0000256" key="3">
    <source>
        <dbReference type="ARBA" id="ARBA00012744"/>
    </source>
</evidence>
<keyword evidence="10" id="KW-1185">Reference proteome</keyword>
<dbReference type="PROSITE" id="PS00775">
    <property type="entry name" value="GLYCOSYL_HYDROL_F3"/>
    <property type="match status" value="1"/>
</dbReference>
<comment type="similarity">
    <text evidence="2 7">Belongs to the glycosyl hydrolase 3 family.</text>
</comment>
<dbReference type="PANTHER" id="PTHR30620:SF16">
    <property type="entry name" value="LYSOSOMAL BETA GLUCOSIDASE"/>
    <property type="match status" value="1"/>
</dbReference>
<feature type="domain" description="Fibronectin type III-like" evidence="8">
    <location>
        <begin position="667"/>
        <end position="736"/>
    </location>
</feature>
<evidence type="ECO:0000259" key="8">
    <source>
        <dbReference type="SMART" id="SM01217"/>
    </source>
</evidence>
<dbReference type="InterPro" id="IPR019800">
    <property type="entry name" value="Glyco_hydro_3_AS"/>
</dbReference>
<dbReference type="NCBIfam" id="NF011678">
    <property type="entry name" value="PRK15098.1"/>
    <property type="match status" value="1"/>
</dbReference>
<evidence type="ECO:0000313" key="9">
    <source>
        <dbReference type="EMBL" id="MBS2099908.1"/>
    </source>
</evidence>
<dbReference type="Pfam" id="PF00933">
    <property type="entry name" value="Glyco_hydro_3"/>
    <property type="match status" value="1"/>
</dbReference>
<dbReference type="InterPro" id="IPR051915">
    <property type="entry name" value="Cellulose_Degrad_GH3"/>
</dbReference>
<dbReference type="SUPFAM" id="SSF52279">
    <property type="entry name" value="Beta-D-glucan exohydrolase, C-terminal domain"/>
    <property type="match status" value="1"/>
</dbReference>
<evidence type="ECO:0000256" key="4">
    <source>
        <dbReference type="ARBA" id="ARBA00022729"/>
    </source>
</evidence>
<dbReference type="InterPro" id="IPR017853">
    <property type="entry name" value="GH"/>
</dbReference>